<gene>
    <name evidence="1" type="ORF">PAN31108_04042</name>
</gene>
<evidence type="ECO:0000313" key="2">
    <source>
        <dbReference type="Proteomes" id="UP000406256"/>
    </source>
</evidence>
<evidence type="ECO:0000313" key="1">
    <source>
        <dbReference type="EMBL" id="VVE38925.1"/>
    </source>
</evidence>
<keyword evidence="2" id="KW-1185">Reference proteome</keyword>
<dbReference type="Proteomes" id="UP000406256">
    <property type="component" value="Unassembled WGS sequence"/>
</dbReference>
<organism evidence="1 2">
    <name type="scientific">Pandoraea anhela</name>
    <dbReference type="NCBI Taxonomy" id="2508295"/>
    <lineage>
        <taxon>Bacteria</taxon>
        <taxon>Pseudomonadati</taxon>
        <taxon>Pseudomonadota</taxon>
        <taxon>Betaproteobacteria</taxon>
        <taxon>Burkholderiales</taxon>
        <taxon>Burkholderiaceae</taxon>
        <taxon>Pandoraea</taxon>
    </lineage>
</organism>
<sequence length="47" mass="5111">MGGLYQGIDEPPRSVTLCTRPGKAPRCRTLMSGPGNGLDYFEEVARI</sequence>
<reference evidence="1 2" key="1">
    <citation type="submission" date="2019-08" db="EMBL/GenBank/DDBJ databases">
        <authorList>
            <person name="Peeters C."/>
        </authorList>
    </citation>
    <scope>NUCLEOTIDE SEQUENCE [LARGE SCALE GENOMIC DNA]</scope>
    <source>
        <strain evidence="1 2">LMG 31108</strain>
    </source>
</reference>
<dbReference type="AlphaFoldDB" id="A0A5E4XS60"/>
<dbReference type="EMBL" id="CABPSB010000017">
    <property type="protein sequence ID" value="VVE38925.1"/>
    <property type="molecule type" value="Genomic_DNA"/>
</dbReference>
<proteinExistence type="predicted"/>
<accession>A0A5E4XS60</accession>
<name>A0A5E4XS60_9BURK</name>
<protein>
    <submittedName>
        <fullName evidence="1">Uncharacterized protein</fullName>
    </submittedName>
</protein>